<dbReference type="eggNOG" id="COG0473">
    <property type="taxonomic scope" value="Bacteria"/>
</dbReference>
<dbReference type="PROSITE" id="PS00470">
    <property type="entry name" value="IDH_IMDH"/>
    <property type="match status" value="1"/>
</dbReference>
<dbReference type="PANTHER" id="PTHR43275:SF1">
    <property type="entry name" value="D-MALATE DEHYDROGENASE [DECARBOXYLATING]"/>
    <property type="match status" value="1"/>
</dbReference>
<organism evidence="8 9">
    <name type="scientific">Renibacterium salmoninarum (strain ATCC 33209 / DSM 20767 / JCM 11484 / NBRC 15589 / NCIMB 2235)</name>
    <dbReference type="NCBI Taxonomy" id="288705"/>
    <lineage>
        <taxon>Bacteria</taxon>
        <taxon>Bacillati</taxon>
        <taxon>Actinomycetota</taxon>
        <taxon>Actinomycetes</taxon>
        <taxon>Micrococcales</taxon>
        <taxon>Micrococcaceae</taxon>
        <taxon>Renibacterium</taxon>
    </lineage>
</organism>
<dbReference type="SMART" id="SM01329">
    <property type="entry name" value="Iso_dh"/>
    <property type="match status" value="1"/>
</dbReference>
<dbReference type="InterPro" id="IPR024084">
    <property type="entry name" value="IsoPropMal-DH-like_dom"/>
</dbReference>
<comment type="cofactor">
    <cofactor evidence="2">
        <name>Mg(2+)</name>
        <dbReference type="ChEBI" id="CHEBI:18420"/>
    </cofactor>
</comment>
<comment type="cofactor">
    <cofactor evidence="1">
        <name>Mn(2+)</name>
        <dbReference type="ChEBI" id="CHEBI:29035"/>
    </cofactor>
</comment>
<gene>
    <name evidence="8" type="ordered locus">RSal33209_1060</name>
</gene>
<dbReference type="Pfam" id="PF00180">
    <property type="entry name" value="Iso_dh"/>
    <property type="match status" value="1"/>
</dbReference>
<dbReference type="InterPro" id="IPR019818">
    <property type="entry name" value="IsoCit/isopropylmalate_DH_CS"/>
</dbReference>
<evidence type="ECO:0000256" key="5">
    <source>
        <dbReference type="ARBA" id="ARBA00023027"/>
    </source>
</evidence>
<dbReference type="SUPFAM" id="SSF53659">
    <property type="entry name" value="Isocitrate/Isopropylmalate dehydrogenase-like"/>
    <property type="match status" value="1"/>
</dbReference>
<evidence type="ECO:0000256" key="6">
    <source>
        <dbReference type="ARBA" id="ARBA00023211"/>
    </source>
</evidence>
<dbReference type="GO" id="GO:0051287">
    <property type="term" value="F:NAD binding"/>
    <property type="evidence" value="ECO:0007669"/>
    <property type="project" value="InterPro"/>
</dbReference>
<feature type="domain" description="Isopropylmalate dehydrogenase-like" evidence="7">
    <location>
        <begin position="4"/>
        <end position="344"/>
    </location>
</feature>
<dbReference type="STRING" id="288705.RSal33209_1060"/>
<dbReference type="EC" id="1.1.1.85" evidence="8"/>
<keyword evidence="3" id="KW-0479">Metal-binding</keyword>
<keyword evidence="6" id="KW-0464">Manganese</keyword>
<sequence length="349" mass="37401">MSIDLAVIPGDGIGPEVVTEALKVLQAVVVPTGVELKQTEYALGAQHWLETGETLSEETLASLRQHDVILFGAVGGAPGDTRIPSGLIEREMLLKIRFSLDHYVNLRPFKLYPGVPSPLATPGKIDFVVVREGTEGPYVGNGGSLRKGTDQEVANELSVNTAFGVQRVVRDAFRRASKTERKKLTYVHKHNVLVHAGHLWKRTVESIATDFPEVSVDYLHVDAATIFFVTDPSRFDVIVTDNLFGDILTDLSAAITGGIGLAASGNINMDRTAPSMFEPVHGSAPDIAGQQKEDPTAAILSAAMLLDHLEFPELSAKIYAAVEADVATRAELGSRTTAAISDAIVARLG</sequence>
<reference evidence="9" key="1">
    <citation type="journal article" date="2008" name="J. Bacteriol.">
        <title>Genome sequence of the fish pathogen Renibacterium salmoninarum suggests reductive evolution away from an environmental Arthrobacter ancestor.</title>
        <authorList>
            <person name="Wiens G.D."/>
            <person name="Rockey D.D."/>
            <person name="Wu Z."/>
            <person name="Chang J."/>
            <person name="Levy R."/>
            <person name="Crane S."/>
            <person name="Chen D.S."/>
            <person name="Capri G.R."/>
            <person name="Burnett J.R."/>
            <person name="Sudheesh P.S."/>
            <person name="Schipma M.J."/>
            <person name="Burd H."/>
            <person name="Bhattacharyya A."/>
            <person name="Rhodes L.D."/>
            <person name="Kaul R."/>
            <person name="Strom M.S."/>
        </authorList>
    </citation>
    <scope>NUCLEOTIDE SEQUENCE [LARGE SCALE GENOMIC DNA]</scope>
    <source>
        <strain evidence="9">ATCC 33209 / DSM 20767 / JCM 11484 / NBRC 15589 / NCIMB 2235</strain>
    </source>
</reference>
<dbReference type="AlphaFoldDB" id="A9WP23"/>
<evidence type="ECO:0000256" key="2">
    <source>
        <dbReference type="ARBA" id="ARBA00001946"/>
    </source>
</evidence>
<name>A9WP23_RENSM</name>
<dbReference type="KEGG" id="rsa:RSal33209_1060"/>
<dbReference type="Gene3D" id="3.40.718.10">
    <property type="entry name" value="Isopropylmalate Dehydrogenase"/>
    <property type="match status" value="1"/>
</dbReference>
<accession>A9WP23</accession>
<proteinExistence type="predicted"/>
<dbReference type="Proteomes" id="UP000002007">
    <property type="component" value="Chromosome"/>
</dbReference>
<evidence type="ECO:0000256" key="4">
    <source>
        <dbReference type="ARBA" id="ARBA00023002"/>
    </source>
</evidence>
<evidence type="ECO:0000256" key="1">
    <source>
        <dbReference type="ARBA" id="ARBA00001936"/>
    </source>
</evidence>
<dbReference type="InterPro" id="IPR050501">
    <property type="entry name" value="ICDH/IPMDH"/>
</dbReference>
<dbReference type="NCBIfam" id="NF002898">
    <property type="entry name" value="PRK03437.1"/>
    <property type="match status" value="1"/>
</dbReference>
<dbReference type="HOGENOM" id="CLU_031953_0_1_11"/>
<protein>
    <submittedName>
        <fullName evidence="8">3-isopropylmalate dehydrogenase</fullName>
        <ecNumber evidence="8">1.1.1.85</ecNumber>
    </submittedName>
</protein>
<dbReference type="RefSeq" id="WP_012244489.1">
    <property type="nucleotide sequence ID" value="NC_010168.1"/>
</dbReference>
<dbReference type="GO" id="GO:0003862">
    <property type="term" value="F:3-isopropylmalate dehydrogenase activity"/>
    <property type="evidence" value="ECO:0007669"/>
    <property type="project" value="UniProtKB-EC"/>
</dbReference>
<keyword evidence="5" id="KW-0520">NAD</keyword>
<dbReference type="PANTHER" id="PTHR43275">
    <property type="entry name" value="D-MALATE DEHYDROGENASE [DECARBOXYLATING]"/>
    <property type="match status" value="1"/>
</dbReference>
<evidence type="ECO:0000313" key="8">
    <source>
        <dbReference type="EMBL" id="ABY22798.1"/>
    </source>
</evidence>
<evidence type="ECO:0000259" key="7">
    <source>
        <dbReference type="SMART" id="SM01329"/>
    </source>
</evidence>
<dbReference type="GO" id="GO:0000287">
    <property type="term" value="F:magnesium ion binding"/>
    <property type="evidence" value="ECO:0007669"/>
    <property type="project" value="InterPro"/>
</dbReference>
<keyword evidence="4 8" id="KW-0560">Oxidoreductase</keyword>
<keyword evidence="9" id="KW-1185">Reference proteome</keyword>
<evidence type="ECO:0000313" key="9">
    <source>
        <dbReference type="Proteomes" id="UP000002007"/>
    </source>
</evidence>
<dbReference type="SMR" id="A9WP23"/>
<dbReference type="EMBL" id="CP000910">
    <property type="protein sequence ID" value="ABY22798.1"/>
    <property type="molecule type" value="Genomic_DNA"/>
</dbReference>
<evidence type="ECO:0000256" key="3">
    <source>
        <dbReference type="ARBA" id="ARBA00022723"/>
    </source>
</evidence>